<dbReference type="Proteomes" id="UP000008827">
    <property type="component" value="Chromosome 1"/>
</dbReference>
<gene>
    <name evidence="3" type="primary">LOC100819047</name>
    <name evidence="2" type="ORF">GLYMA_01G048600</name>
</gene>
<dbReference type="EnsemblPlants" id="KRH74876">
    <property type="protein sequence ID" value="KRH74876"/>
    <property type="gene ID" value="GLYMA_01G048600"/>
</dbReference>
<keyword evidence="1" id="KW-0812">Transmembrane</keyword>
<dbReference type="HOGENOM" id="CLU_1743777_0_0_1"/>
<dbReference type="GO" id="GO:0008097">
    <property type="term" value="F:5S rRNA binding"/>
    <property type="evidence" value="ECO:0000318"/>
    <property type="project" value="GO_Central"/>
</dbReference>
<dbReference type="GeneID" id="100819047"/>
<reference evidence="2 3" key="1">
    <citation type="journal article" date="2010" name="Nature">
        <title>Genome sequence of the palaeopolyploid soybean.</title>
        <authorList>
            <person name="Schmutz J."/>
            <person name="Cannon S.B."/>
            <person name="Schlueter J."/>
            <person name="Ma J."/>
            <person name="Mitros T."/>
            <person name="Nelson W."/>
            <person name="Hyten D.L."/>
            <person name="Song Q."/>
            <person name="Thelen J.J."/>
            <person name="Cheng J."/>
            <person name="Xu D."/>
            <person name="Hellsten U."/>
            <person name="May G.D."/>
            <person name="Yu Y."/>
            <person name="Sakurai T."/>
            <person name="Umezawa T."/>
            <person name="Bhattacharyya M.K."/>
            <person name="Sandhu D."/>
            <person name="Valliyodan B."/>
            <person name="Lindquist E."/>
            <person name="Peto M."/>
            <person name="Grant D."/>
            <person name="Shu S."/>
            <person name="Goodstein D."/>
            <person name="Barry K."/>
            <person name="Futrell-Griggs M."/>
            <person name="Abernathy B."/>
            <person name="Du J."/>
            <person name="Tian Z."/>
            <person name="Zhu L."/>
            <person name="Gill N."/>
            <person name="Joshi T."/>
            <person name="Libault M."/>
            <person name="Sethuraman A."/>
            <person name="Zhang X.-C."/>
            <person name="Shinozaki K."/>
            <person name="Nguyen H.T."/>
            <person name="Wing R.A."/>
            <person name="Cregan P."/>
            <person name="Specht J."/>
            <person name="Grimwood J."/>
            <person name="Rokhsar D."/>
            <person name="Stacey G."/>
            <person name="Shoemaker R.C."/>
            <person name="Jackson S.A."/>
        </authorList>
    </citation>
    <scope>NUCLEOTIDE SEQUENCE [LARGE SCALE GENOMIC DNA]</scope>
    <source>
        <strain evidence="3">cv. Williams 82</strain>
        <tissue evidence="2">Callus</tissue>
    </source>
</reference>
<feature type="transmembrane region" description="Helical" evidence="1">
    <location>
        <begin position="111"/>
        <end position="135"/>
    </location>
</feature>
<dbReference type="PaxDb" id="3847-GLYMA01G05871.1"/>
<name>K7K1V2_SOYBN</name>
<organism evidence="3">
    <name type="scientific">Glycine max</name>
    <name type="common">Soybean</name>
    <name type="synonym">Glycine hispida</name>
    <dbReference type="NCBI Taxonomy" id="3847"/>
    <lineage>
        <taxon>Eukaryota</taxon>
        <taxon>Viridiplantae</taxon>
        <taxon>Streptophyta</taxon>
        <taxon>Embryophyta</taxon>
        <taxon>Tracheophyta</taxon>
        <taxon>Spermatophyta</taxon>
        <taxon>Magnoliopsida</taxon>
        <taxon>eudicotyledons</taxon>
        <taxon>Gunneridae</taxon>
        <taxon>Pentapetalae</taxon>
        <taxon>rosids</taxon>
        <taxon>fabids</taxon>
        <taxon>Fabales</taxon>
        <taxon>Fabaceae</taxon>
        <taxon>Papilionoideae</taxon>
        <taxon>50 kb inversion clade</taxon>
        <taxon>NPAAA clade</taxon>
        <taxon>indigoferoid/millettioid clade</taxon>
        <taxon>Phaseoleae</taxon>
        <taxon>Glycine</taxon>
        <taxon>Glycine subgen. Soja</taxon>
    </lineage>
</organism>
<keyword evidence="1" id="KW-1133">Transmembrane helix</keyword>
<evidence type="ECO:0000256" key="1">
    <source>
        <dbReference type="SAM" id="Phobius"/>
    </source>
</evidence>
<reference evidence="2" key="3">
    <citation type="submission" date="2018-07" db="EMBL/GenBank/DDBJ databases">
        <title>WGS assembly of Glycine max.</title>
        <authorList>
            <person name="Schmutz J."/>
            <person name="Cannon S."/>
            <person name="Schlueter J."/>
            <person name="Ma J."/>
            <person name="Mitros T."/>
            <person name="Nelson W."/>
            <person name="Hyten D."/>
            <person name="Song Q."/>
            <person name="Thelen J."/>
            <person name="Cheng J."/>
            <person name="Xu D."/>
            <person name="Hellsten U."/>
            <person name="May G."/>
            <person name="Yu Y."/>
            <person name="Sakurai T."/>
            <person name="Umezawa T."/>
            <person name="Bhattacharyya M."/>
            <person name="Sandhu D."/>
            <person name="Valliyodan B."/>
            <person name="Lindquist E."/>
            <person name="Peto M."/>
            <person name="Grant D."/>
            <person name="Shu S."/>
            <person name="Goodstein D."/>
            <person name="Barry K."/>
            <person name="Futrell-Griggs M."/>
            <person name="Abernathy B."/>
            <person name="Du J."/>
            <person name="Tian Z."/>
            <person name="Zhu L."/>
            <person name="Gill N."/>
            <person name="Joshi T."/>
            <person name="Libault M."/>
            <person name="Sethuraman A."/>
            <person name="Zhang X."/>
            <person name="Shinozaki K."/>
            <person name="Nguyen H."/>
            <person name="Wing R."/>
            <person name="Cregan P."/>
            <person name="Specht J."/>
            <person name="Grimwood J."/>
            <person name="Rokhsar D."/>
            <person name="Stacey G."/>
            <person name="Shoemaker R."/>
            <person name="Jackson S."/>
        </authorList>
    </citation>
    <scope>NUCLEOTIDE SEQUENCE</scope>
    <source>
        <tissue evidence="2">Callus</tissue>
    </source>
</reference>
<dbReference type="SMR" id="K7K1V2"/>
<evidence type="ECO:0000313" key="4">
    <source>
        <dbReference type="Proteomes" id="UP000008827"/>
    </source>
</evidence>
<keyword evidence="4" id="KW-1185">Reference proteome</keyword>
<evidence type="ECO:0000313" key="3">
    <source>
        <dbReference type="EnsemblPlants" id="KRH74876"/>
    </source>
</evidence>
<reference evidence="3" key="2">
    <citation type="submission" date="2018-02" db="UniProtKB">
        <authorList>
            <consortium name="EnsemblPlants"/>
        </authorList>
    </citation>
    <scope>IDENTIFICATION</scope>
    <source>
        <strain evidence="3">Williams 82</strain>
    </source>
</reference>
<dbReference type="AlphaFoldDB" id="K7K1V2"/>
<sequence length="150" mass="17249">MHNMAQVNVPMLLQFKNSALFGIQPNSFVCFQTQSKSITKKPLVIEARARANTRKESAKIRNRRMQKKMTKIKKCLLYGSTLQKSFRQDPPCSTLLTNQHETWNASFSISFVFWGLIRLLLSIFFVFLFCHNMILGSCSSCRRGTCQSLC</sequence>
<dbReference type="RefSeq" id="XP_006573111.1">
    <property type="nucleotide sequence ID" value="XM_006573048.4"/>
</dbReference>
<accession>K7K1V2</accession>
<dbReference type="Gramene" id="KRH74876">
    <property type="protein sequence ID" value="KRH74876"/>
    <property type="gene ID" value="GLYMA_01G048600"/>
</dbReference>
<evidence type="ECO:0000313" key="2">
    <source>
        <dbReference type="EMBL" id="KRH74876.1"/>
    </source>
</evidence>
<protein>
    <submittedName>
        <fullName evidence="2 3">Uncharacterized protein</fullName>
    </submittedName>
</protein>
<dbReference type="EMBL" id="CM000834">
    <property type="protein sequence ID" value="KRH74876.1"/>
    <property type="molecule type" value="Genomic_DNA"/>
</dbReference>
<dbReference type="OrthoDB" id="1932324at2759"/>
<keyword evidence="1" id="KW-0472">Membrane</keyword>
<dbReference type="KEGG" id="gmx:100819047"/>
<proteinExistence type="predicted"/>
<dbReference type="STRING" id="3847.K7K1V2"/>